<keyword evidence="1" id="KW-0812">Transmembrane</keyword>
<evidence type="ECO:0000313" key="2">
    <source>
        <dbReference type="EMBL" id="SRX94776.1"/>
    </source>
</evidence>
<keyword evidence="1" id="KW-0472">Membrane</keyword>
<protein>
    <submittedName>
        <fullName evidence="2">Uncharacterized protein</fullName>
    </submittedName>
</protein>
<evidence type="ECO:0000313" key="3">
    <source>
        <dbReference type="Proteomes" id="UP000252015"/>
    </source>
</evidence>
<evidence type="ECO:0000256" key="1">
    <source>
        <dbReference type="SAM" id="Phobius"/>
    </source>
</evidence>
<dbReference type="AlphaFoldDB" id="A0A375Z104"/>
<proteinExistence type="predicted"/>
<keyword evidence="3" id="KW-1185">Reference proteome</keyword>
<dbReference type="RefSeq" id="WP_113964053.1">
    <property type="nucleotide sequence ID" value="NZ_UEGW01000001.1"/>
</dbReference>
<feature type="transmembrane region" description="Helical" evidence="1">
    <location>
        <begin position="20"/>
        <end position="42"/>
    </location>
</feature>
<sequence>MGKLFGWLIVIAMVIEVLRVIWPFLVIGVVAYLAIRGVAYLAEQHRKTLAARDAVQDAVRRRADRQHAQLLRGDPAGVYGEYPVPDLGEYNPTLWVCNQPLRPAVSRRSAAS</sequence>
<gene>
    <name evidence="2" type="ORF">MSP7336_03037</name>
</gene>
<organism evidence="2 3">
    <name type="scientific">Mycobacterium shimoidei</name>
    <dbReference type="NCBI Taxonomy" id="29313"/>
    <lineage>
        <taxon>Bacteria</taxon>
        <taxon>Bacillati</taxon>
        <taxon>Actinomycetota</taxon>
        <taxon>Actinomycetes</taxon>
        <taxon>Mycobacteriales</taxon>
        <taxon>Mycobacteriaceae</taxon>
        <taxon>Mycobacterium</taxon>
    </lineage>
</organism>
<keyword evidence="1" id="KW-1133">Transmembrane helix</keyword>
<reference evidence="2 3" key="1">
    <citation type="submission" date="2018-05" db="EMBL/GenBank/DDBJ databases">
        <authorList>
            <consortium name="IHU Genomes"/>
        </authorList>
    </citation>
    <scope>NUCLEOTIDE SEQUENCE [LARGE SCALE GENOMIC DNA]</scope>
    <source>
        <strain evidence="2 3">P7336</strain>
    </source>
</reference>
<dbReference type="Proteomes" id="UP000252015">
    <property type="component" value="Unassembled WGS sequence"/>
</dbReference>
<name>A0A375Z104_MYCSH</name>
<accession>A0A375Z104</accession>
<dbReference type="EMBL" id="UEGW01000001">
    <property type="protein sequence ID" value="SRX94776.1"/>
    <property type="molecule type" value="Genomic_DNA"/>
</dbReference>